<dbReference type="GO" id="GO:0015833">
    <property type="term" value="P:peptide transport"/>
    <property type="evidence" value="ECO:0007669"/>
    <property type="project" value="TreeGrafter"/>
</dbReference>
<dbReference type="PANTHER" id="PTHR30290">
    <property type="entry name" value="PERIPLASMIC BINDING COMPONENT OF ABC TRANSPORTER"/>
    <property type="match status" value="1"/>
</dbReference>
<dbReference type="GO" id="GO:1904680">
    <property type="term" value="F:peptide transmembrane transporter activity"/>
    <property type="evidence" value="ECO:0007669"/>
    <property type="project" value="TreeGrafter"/>
</dbReference>
<dbReference type="GO" id="GO:0042597">
    <property type="term" value="C:periplasmic space"/>
    <property type="evidence" value="ECO:0007669"/>
    <property type="project" value="UniProtKB-ARBA"/>
</dbReference>
<gene>
    <name evidence="4" type="ORF">UFOPK3444_01610</name>
</gene>
<dbReference type="InterPro" id="IPR039424">
    <property type="entry name" value="SBP_5"/>
</dbReference>
<dbReference type="Gene3D" id="3.40.190.10">
    <property type="entry name" value="Periplasmic binding protein-like II"/>
    <property type="match status" value="1"/>
</dbReference>
<evidence type="ECO:0000256" key="1">
    <source>
        <dbReference type="ARBA" id="ARBA00005695"/>
    </source>
</evidence>
<keyword evidence="2" id="KW-0732">Signal</keyword>
<dbReference type="AlphaFoldDB" id="A0A6J7ENX5"/>
<proteinExistence type="inferred from homology"/>
<name>A0A6J7ENX5_9ZZZZ</name>
<protein>
    <submittedName>
        <fullName evidence="4">Unannotated protein</fullName>
    </submittedName>
</protein>
<dbReference type="Gene3D" id="3.10.105.10">
    <property type="entry name" value="Dipeptide-binding Protein, Domain 3"/>
    <property type="match status" value="1"/>
</dbReference>
<evidence type="ECO:0000313" key="4">
    <source>
        <dbReference type="EMBL" id="CAB4882874.1"/>
    </source>
</evidence>
<dbReference type="InterPro" id="IPR030678">
    <property type="entry name" value="Peptide/Ni-bd"/>
</dbReference>
<organism evidence="4">
    <name type="scientific">freshwater metagenome</name>
    <dbReference type="NCBI Taxonomy" id="449393"/>
    <lineage>
        <taxon>unclassified sequences</taxon>
        <taxon>metagenomes</taxon>
        <taxon>ecological metagenomes</taxon>
    </lineage>
</organism>
<comment type="similarity">
    <text evidence="1">Belongs to the bacterial solute-binding protein 5 family.</text>
</comment>
<dbReference type="PROSITE" id="PS51257">
    <property type="entry name" value="PROKAR_LIPOPROTEIN"/>
    <property type="match status" value="1"/>
</dbReference>
<dbReference type="PIRSF" id="PIRSF002741">
    <property type="entry name" value="MppA"/>
    <property type="match status" value="1"/>
</dbReference>
<dbReference type="SUPFAM" id="SSF53850">
    <property type="entry name" value="Periplasmic binding protein-like II"/>
    <property type="match status" value="1"/>
</dbReference>
<dbReference type="InterPro" id="IPR000914">
    <property type="entry name" value="SBP_5_dom"/>
</dbReference>
<reference evidence="4" key="1">
    <citation type="submission" date="2020-05" db="EMBL/GenBank/DDBJ databases">
        <authorList>
            <person name="Chiriac C."/>
            <person name="Salcher M."/>
            <person name="Ghai R."/>
            <person name="Kavagutti S V."/>
        </authorList>
    </citation>
    <scope>NUCLEOTIDE SEQUENCE</scope>
</reference>
<feature type="domain" description="Solute-binding protein family 5" evidence="3">
    <location>
        <begin position="93"/>
        <end position="502"/>
    </location>
</feature>
<dbReference type="PROSITE" id="PS01040">
    <property type="entry name" value="SBP_BACTERIAL_5"/>
    <property type="match status" value="1"/>
</dbReference>
<evidence type="ECO:0000259" key="3">
    <source>
        <dbReference type="Pfam" id="PF00496"/>
    </source>
</evidence>
<dbReference type="InterPro" id="IPR023765">
    <property type="entry name" value="SBP_5_CS"/>
</dbReference>
<dbReference type="EMBL" id="CAFBLU010000053">
    <property type="protein sequence ID" value="CAB4882874.1"/>
    <property type="molecule type" value="Genomic_DNA"/>
</dbReference>
<accession>A0A6J7ENX5</accession>
<sequence length="587" mass="61590">MRRLKGVVTAGLLTALAVTATACGGGSAGTAGQNMVAATQDLSGKQGGTLTMLASGDVDYIDAGAAYYQFSYMVHYATQRSLYSWAPDTTKIPTPDLATGQPTITNGGKTVTVTIRDDIKFSPPVNRIATTADVKYAIERAFKPNVANGYVGAYMGNLVGATEFTDGKASGISGIETPNATTIIFKLTKATTNSLIGALALPVSAPVPAEYAKKFDAVNPSTYGQHQVATGPYMVKNDAQGNAIGYEATRGIDLVRNPNWVAATDYRKAYLDEVKIKEGNSDVTVASNQIVSGQSSINGDFGPPPAVLQKLYTTKSTQLIGAPSGGIRYISLNTTVKPLDNINVRKAVIAVSDRVAMLKARGGAVVGKVANHFLVPGVPGFEQAGGYKGTGADFMATPGGNPALAASYMKKAGYPSGKYTGSETLQIVGTSGGTAQKIAEITQAQFAKLGIKTKLILVTQDAMYTQFCNVPKKAVAICPNVGWLKDFNDAQTILDPTFNGNNIVPENNSNWPVLNVPSINKSMAAAALITDPTAAAESWAQIDQAITAQAPAIPWVWDNTENIASSNVKGVVNKFNSSWDISFISIK</sequence>
<dbReference type="PANTHER" id="PTHR30290:SF83">
    <property type="entry name" value="ABC TRANSPORTER SUBSTRATE-BINDING PROTEIN"/>
    <property type="match status" value="1"/>
</dbReference>
<evidence type="ECO:0000256" key="2">
    <source>
        <dbReference type="ARBA" id="ARBA00022729"/>
    </source>
</evidence>
<dbReference type="GO" id="GO:0043190">
    <property type="term" value="C:ATP-binding cassette (ABC) transporter complex"/>
    <property type="evidence" value="ECO:0007669"/>
    <property type="project" value="InterPro"/>
</dbReference>
<dbReference type="Pfam" id="PF00496">
    <property type="entry name" value="SBP_bac_5"/>
    <property type="match status" value="1"/>
</dbReference>